<keyword evidence="2" id="KW-1003">Cell membrane</keyword>
<reference evidence="8 9" key="1">
    <citation type="journal article" date="2013" name="PLoS Genet.">
        <title>Distinctive expansion of potential virulence genes in the genome of the oomycete fish pathogen Saprolegnia parasitica.</title>
        <authorList>
            <person name="Jiang R.H."/>
            <person name="de Bruijn I."/>
            <person name="Haas B.J."/>
            <person name="Belmonte R."/>
            <person name="Lobach L."/>
            <person name="Christie J."/>
            <person name="van den Ackerveken G."/>
            <person name="Bottin A."/>
            <person name="Bulone V."/>
            <person name="Diaz-Moreno S.M."/>
            <person name="Dumas B."/>
            <person name="Fan L."/>
            <person name="Gaulin E."/>
            <person name="Govers F."/>
            <person name="Grenville-Briggs L.J."/>
            <person name="Horner N.R."/>
            <person name="Levin J.Z."/>
            <person name="Mammella M."/>
            <person name="Meijer H.J."/>
            <person name="Morris P."/>
            <person name="Nusbaum C."/>
            <person name="Oome S."/>
            <person name="Phillips A.J."/>
            <person name="van Rooyen D."/>
            <person name="Rzeszutek E."/>
            <person name="Saraiva M."/>
            <person name="Secombes C.J."/>
            <person name="Seidl M.F."/>
            <person name="Snel B."/>
            <person name="Stassen J.H."/>
            <person name="Sykes S."/>
            <person name="Tripathy S."/>
            <person name="van den Berg H."/>
            <person name="Vega-Arreguin J.C."/>
            <person name="Wawra S."/>
            <person name="Young S.K."/>
            <person name="Zeng Q."/>
            <person name="Dieguez-Uribeondo J."/>
            <person name="Russ C."/>
            <person name="Tyler B.M."/>
            <person name="van West P."/>
        </authorList>
    </citation>
    <scope>NUCLEOTIDE SEQUENCE [LARGE SCALE GENOMIC DNA]</scope>
    <source>
        <strain evidence="8 9">CBS 223.65</strain>
    </source>
</reference>
<feature type="transmembrane region" description="Helical" evidence="7">
    <location>
        <begin position="388"/>
        <end position="404"/>
    </location>
</feature>
<feature type="transmembrane region" description="Helical" evidence="7">
    <location>
        <begin position="121"/>
        <end position="146"/>
    </location>
</feature>
<dbReference type="GeneID" id="24123430"/>
<evidence type="ECO:0000313" key="8">
    <source>
        <dbReference type="EMBL" id="KDO34740.1"/>
    </source>
</evidence>
<accession>A0A067CZR6</accession>
<dbReference type="Pfam" id="PF13520">
    <property type="entry name" value="AA_permease_2"/>
    <property type="match status" value="1"/>
</dbReference>
<dbReference type="GO" id="GO:0016020">
    <property type="term" value="C:membrane"/>
    <property type="evidence" value="ECO:0007669"/>
    <property type="project" value="UniProtKB-SubCell"/>
</dbReference>
<feature type="transmembrane region" description="Helical" evidence="7">
    <location>
        <begin position="42"/>
        <end position="60"/>
    </location>
</feature>
<keyword evidence="5 7" id="KW-0472">Membrane</keyword>
<feature type="transmembrane region" description="Helical" evidence="7">
    <location>
        <begin position="12"/>
        <end position="30"/>
    </location>
</feature>
<comment type="subcellular location">
    <subcellularLocation>
        <location evidence="1">Cell membrane</location>
        <topology evidence="1">Multi-pass membrane protein</topology>
    </subcellularLocation>
</comment>
<dbReference type="EMBL" id="KK583190">
    <property type="protein sequence ID" value="KDO34740.1"/>
    <property type="molecule type" value="Genomic_DNA"/>
</dbReference>
<evidence type="ECO:0000256" key="5">
    <source>
        <dbReference type="ARBA" id="ARBA00023136"/>
    </source>
</evidence>
<feature type="transmembrane region" description="Helical" evidence="7">
    <location>
        <begin position="80"/>
        <end position="100"/>
    </location>
</feature>
<dbReference type="STRING" id="695850.A0A067CZR6"/>
<feature type="region of interest" description="Disordered" evidence="6">
    <location>
        <begin position="481"/>
        <end position="501"/>
    </location>
</feature>
<feature type="transmembrane region" description="Helical" evidence="7">
    <location>
        <begin position="410"/>
        <end position="430"/>
    </location>
</feature>
<evidence type="ECO:0000256" key="1">
    <source>
        <dbReference type="ARBA" id="ARBA00004651"/>
    </source>
</evidence>
<feature type="transmembrane region" description="Helical" evidence="7">
    <location>
        <begin position="222"/>
        <end position="242"/>
    </location>
</feature>
<sequence>MTTPPLLRASALDIWSLGVAIVIGGQYFSWNAGLTAGVASNAVALALMGSAYVCLVLSIAEMTSTLPFAGGAYGLSRCCLGYYSGFIIGCCEVFEYIAYVSSSVLTLGRMLQIVFPELSDAYLPLVWLAIYVVAVTIHICGGQLFWPLVRAIAFLSLGVLLLYCVGSFPFVRFDVYAGSASIGGAYNFFTTMPLAAWFFVGVESLNTLANTIQDPKRVIPRGQISCVLTLCCTGITVFFVAVSLPPSAASLPSVVAIFNPGFTLMFGISNAIATLFSIPATFATIFGFILAYANILSALANSKLLPGWIGAVHPRFHTQANALIVGSVLGYLLCFCVTYSPTLGTELFNICMFFGFSAYLAQCAGYLYLKREFKHLPRQFKSPLGKLGVYYAAVVWSMNWLSIVCCQGNTAYLLSCISVILVALTVYYYAYAKSRQSISDDERKILLFVHVAKNNSNKSKRSRARASRWGRLKGRLESLMSKARRSHASSRNSVTTLGTSSRDSVRAPHFFSWLAPAKTAPAPMGPPGATTVVAKLDGTTIKPHTVAPTVHELQPIRPAEPAMHVEDVH</sequence>
<evidence type="ECO:0000256" key="2">
    <source>
        <dbReference type="ARBA" id="ARBA00022475"/>
    </source>
</evidence>
<dbReference type="PANTHER" id="PTHR42770:SF7">
    <property type="entry name" value="MEMBRANE PROTEIN"/>
    <property type="match status" value="1"/>
</dbReference>
<keyword evidence="4 7" id="KW-1133">Transmembrane helix</keyword>
<evidence type="ECO:0000256" key="7">
    <source>
        <dbReference type="SAM" id="Phobius"/>
    </source>
</evidence>
<dbReference type="AlphaFoldDB" id="A0A067CZR6"/>
<evidence type="ECO:0000256" key="6">
    <source>
        <dbReference type="SAM" id="MobiDB-lite"/>
    </source>
</evidence>
<name>A0A067CZR6_SAPPC</name>
<evidence type="ECO:0000256" key="4">
    <source>
        <dbReference type="ARBA" id="ARBA00022989"/>
    </source>
</evidence>
<proteinExistence type="predicted"/>
<dbReference type="Proteomes" id="UP000030745">
    <property type="component" value="Unassembled WGS sequence"/>
</dbReference>
<dbReference type="KEGG" id="spar:SPRG_00802"/>
<dbReference type="PANTHER" id="PTHR42770">
    <property type="entry name" value="AMINO ACID TRANSPORTER-RELATED"/>
    <property type="match status" value="1"/>
</dbReference>
<keyword evidence="9" id="KW-1185">Reference proteome</keyword>
<feature type="transmembrane region" description="Helical" evidence="7">
    <location>
        <begin position="152"/>
        <end position="171"/>
    </location>
</feature>
<dbReference type="RefSeq" id="XP_012194409.1">
    <property type="nucleotide sequence ID" value="XM_012339019.1"/>
</dbReference>
<feature type="transmembrane region" description="Helical" evidence="7">
    <location>
        <begin position="320"/>
        <end position="341"/>
    </location>
</feature>
<dbReference type="OMA" id="FNISHHT"/>
<keyword evidence="3 7" id="KW-0812">Transmembrane</keyword>
<dbReference type="OrthoDB" id="3900342at2759"/>
<protein>
    <recommendedName>
        <fullName evidence="10">Amino acid permease/ SLC12A domain-containing protein</fullName>
    </recommendedName>
</protein>
<gene>
    <name evidence="8" type="ORF">SPRG_00802</name>
</gene>
<dbReference type="VEuPathDB" id="FungiDB:SPRG_00802"/>
<feature type="transmembrane region" description="Helical" evidence="7">
    <location>
        <begin position="347"/>
        <end position="368"/>
    </location>
</feature>
<dbReference type="InterPro" id="IPR050367">
    <property type="entry name" value="APC_superfamily"/>
</dbReference>
<dbReference type="Gene3D" id="1.20.1740.10">
    <property type="entry name" value="Amino acid/polyamine transporter I"/>
    <property type="match status" value="1"/>
</dbReference>
<feature type="transmembrane region" description="Helical" evidence="7">
    <location>
        <begin position="282"/>
        <end position="300"/>
    </location>
</feature>
<feature type="compositionally biased region" description="Polar residues" evidence="6">
    <location>
        <begin position="489"/>
        <end position="501"/>
    </location>
</feature>
<feature type="transmembrane region" description="Helical" evidence="7">
    <location>
        <begin position="254"/>
        <end position="276"/>
    </location>
</feature>
<feature type="transmembrane region" description="Helical" evidence="7">
    <location>
        <begin position="183"/>
        <end position="202"/>
    </location>
</feature>
<dbReference type="GO" id="GO:0055085">
    <property type="term" value="P:transmembrane transport"/>
    <property type="evidence" value="ECO:0007669"/>
    <property type="project" value="InterPro"/>
</dbReference>
<evidence type="ECO:0000313" key="9">
    <source>
        <dbReference type="Proteomes" id="UP000030745"/>
    </source>
</evidence>
<organism evidence="8 9">
    <name type="scientific">Saprolegnia parasitica (strain CBS 223.65)</name>
    <dbReference type="NCBI Taxonomy" id="695850"/>
    <lineage>
        <taxon>Eukaryota</taxon>
        <taxon>Sar</taxon>
        <taxon>Stramenopiles</taxon>
        <taxon>Oomycota</taxon>
        <taxon>Saprolegniomycetes</taxon>
        <taxon>Saprolegniales</taxon>
        <taxon>Saprolegniaceae</taxon>
        <taxon>Saprolegnia</taxon>
    </lineage>
</organism>
<dbReference type="InterPro" id="IPR002293">
    <property type="entry name" value="AA/rel_permease1"/>
</dbReference>
<evidence type="ECO:0000256" key="3">
    <source>
        <dbReference type="ARBA" id="ARBA00022692"/>
    </source>
</evidence>
<evidence type="ECO:0008006" key="10">
    <source>
        <dbReference type="Google" id="ProtNLM"/>
    </source>
</evidence>